<evidence type="ECO:0000313" key="3">
    <source>
        <dbReference type="Proteomes" id="UP000286701"/>
    </source>
</evidence>
<feature type="domain" description="Beta-galactosidase trimerisation" evidence="1">
    <location>
        <begin position="379"/>
        <end position="562"/>
    </location>
</feature>
<protein>
    <recommendedName>
        <fullName evidence="1">Beta-galactosidase trimerisation domain-containing protein</fullName>
    </recommendedName>
</protein>
<dbReference type="SUPFAM" id="SSF51445">
    <property type="entry name" value="(Trans)glycosidases"/>
    <property type="match status" value="1"/>
</dbReference>
<dbReference type="Pfam" id="PF08532">
    <property type="entry name" value="Glyco_hydro_42M"/>
    <property type="match status" value="1"/>
</dbReference>
<dbReference type="Gene3D" id="3.40.50.880">
    <property type="match status" value="1"/>
</dbReference>
<dbReference type="EMBL" id="SBIW01000030">
    <property type="protein sequence ID" value="RWY46195.1"/>
    <property type="molecule type" value="Genomic_DNA"/>
</dbReference>
<proteinExistence type="predicted"/>
<gene>
    <name evidence="2" type="ORF">EPL05_22870</name>
</gene>
<dbReference type="InterPro" id="IPR017853">
    <property type="entry name" value="GH"/>
</dbReference>
<dbReference type="InterPro" id="IPR013738">
    <property type="entry name" value="Beta_galactosidase_Trimer"/>
</dbReference>
<dbReference type="GO" id="GO:0004565">
    <property type="term" value="F:beta-galactosidase activity"/>
    <property type="evidence" value="ECO:0007669"/>
    <property type="project" value="InterPro"/>
</dbReference>
<dbReference type="AlphaFoldDB" id="A0A444MHD0"/>
<dbReference type="InterPro" id="IPR029062">
    <property type="entry name" value="Class_I_gatase-like"/>
</dbReference>
<dbReference type="Gene3D" id="3.20.20.80">
    <property type="entry name" value="Glycosidases"/>
    <property type="match status" value="1"/>
</dbReference>
<name>A0A444MHD0_9SPHI</name>
<accession>A0A444MHD0</accession>
<comment type="caution">
    <text evidence="2">The sequence shown here is derived from an EMBL/GenBank/DDBJ whole genome shotgun (WGS) entry which is preliminary data.</text>
</comment>
<organism evidence="2 3">
    <name type="scientific">Mucilaginibacter gilvus</name>
    <dbReference type="NCBI Taxonomy" id="2305909"/>
    <lineage>
        <taxon>Bacteria</taxon>
        <taxon>Pseudomonadati</taxon>
        <taxon>Bacteroidota</taxon>
        <taxon>Sphingobacteriia</taxon>
        <taxon>Sphingobacteriales</taxon>
        <taxon>Sphingobacteriaceae</taxon>
        <taxon>Mucilaginibacter</taxon>
    </lineage>
</organism>
<evidence type="ECO:0000313" key="2">
    <source>
        <dbReference type="EMBL" id="RWY46195.1"/>
    </source>
</evidence>
<sequence>MPAGSNHLRLRELFTGMQYSSKQQATPIMIGAEVFIEPGQTAEEINTWFLRLKEAGMVVTRIRLFETYMHQPNGVWDYTLFDVAYKAAEKYGIKIYGNLFPATAFTDLGGLKFPNDETHLRSIANYIKNVVTHFKQFKSCYGWVPVNEPGLGHFPQEEFATDKYGEWKAAQANPEYNSNGYDHFDFADERFHLYYNTWFLQWLTNEIHQYDAGSIIHVNNHAIFNHVAEYDFTAWRNFLTSLGGSAHASWHFGYFNRRQYAMAVAANCAIIRSGAGEIPWFMTELQGGNNTYSGFLSLCPTAAEISQWLWIAIGTESKGAIFWCLNPRSSGIEAGEWAMLNYLNEPSDRMLAATEITEVLSQNAELFEHAKEVESGINILYTRESLWVERKLQIGGKSYESRDEGGVMKSALGYFEALSECGLQANFKEISEFDFAKANYSGISIILAHQIAIPSKYWPLLTAFVQKGGKLIADGLTGYYDENAVGTMRLGFPMRDLFGADILEYKAIEEVQDITIDGITLPAFGWVGLLRPTTGTAIASENNAALAIKNKYGKGITWWIPSLLGLGSRVLEDYSHLNRFLKKALDHSTKHSAFIFDTPQKKMLMKTMRSGDSIITIIINKSAERREVKLLTQVASPEPTVLFANKGGKTGGNHISIDTEETMVIKWE</sequence>
<dbReference type="Proteomes" id="UP000286701">
    <property type="component" value="Unassembled WGS sequence"/>
</dbReference>
<keyword evidence="3" id="KW-1185">Reference proteome</keyword>
<reference evidence="2 3" key="1">
    <citation type="submission" date="2019-01" db="EMBL/GenBank/DDBJ databases">
        <title>Mucilaginibacter antarcticum sp. nov., isolated from antarctic soil.</title>
        <authorList>
            <person name="Yan Y.-Q."/>
            <person name="Du Z.-J."/>
        </authorList>
    </citation>
    <scope>NUCLEOTIDE SEQUENCE [LARGE SCALE GENOMIC DNA]</scope>
    <source>
        <strain evidence="2 3">F01003</strain>
    </source>
</reference>
<dbReference type="GO" id="GO:0005975">
    <property type="term" value="P:carbohydrate metabolic process"/>
    <property type="evidence" value="ECO:0007669"/>
    <property type="project" value="InterPro"/>
</dbReference>
<dbReference type="CDD" id="cd03143">
    <property type="entry name" value="A4_beta-galactosidase_middle_domain"/>
    <property type="match status" value="1"/>
</dbReference>
<evidence type="ECO:0000259" key="1">
    <source>
        <dbReference type="Pfam" id="PF08532"/>
    </source>
</evidence>